<proteinExistence type="predicted"/>
<dbReference type="Proteomes" id="UP001060170">
    <property type="component" value="Chromosome 4"/>
</dbReference>
<comment type="caution">
    <text evidence="1">The sequence shown here is derived from an EMBL/GenBank/DDBJ whole genome shotgun (WGS) entry which is preliminary data.</text>
</comment>
<accession>A0ACC0EMU2</accession>
<reference evidence="2" key="1">
    <citation type="journal article" date="2018" name="BMC Genomics">
        <title>Genomic insights into host adaptation between the wheat stripe rust pathogen (Puccinia striiformis f. sp. tritici) and the barley stripe rust pathogen (Puccinia striiformis f. sp. hordei).</title>
        <authorList>
            <person name="Xia C."/>
            <person name="Wang M."/>
            <person name="Yin C."/>
            <person name="Cornejo O.E."/>
            <person name="Hulbert S.H."/>
            <person name="Chen X."/>
        </authorList>
    </citation>
    <scope>NUCLEOTIDE SEQUENCE [LARGE SCALE GENOMIC DNA]</scope>
    <source>
        <strain evidence="2">93-210</strain>
    </source>
</reference>
<evidence type="ECO:0000313" key="1">
    <source>
        <dbReference type="EMBL" id="KAI7956944.1"/>
    </source>
</evidence>
<dbReference type="EMBL" id="CM045868">
    <property type="protein sequence ID" value="KAI7956944.1"/>
    <property type="molecule type" value="Genomic_DNA"/>
</dbReference>
<protein>
    <submittedName>
        <fullName evidence="1">Uncharacterized protein</fullName>
    </submittedName>
</protein>
<keyword evidence="2" id="KW-1185">Reference proteome</keyword>
<sequence length="2085" mass="233733">MADKDPPSPPYLADDELPPNIQRPRTTPTFPTSGSSTNNLIRQQIKEKKDSLALPFLTSPADIIKAKQKHSEKLVNPQSLPRPPTPIVSHPQTFTPSSFNSYTAHPIFNNPMMHHPAPTAPFITPTTTEPPANTAPPLNTCTTAPPPHFFSHPAYTPHPSMPEFAQAPHIQQPHYPYMPYPYPHPHFPQPAPQALPPHPTTPSDHHPSSEIYHRPSQYDYALDEYRLKRAKEEDRRNASNAMGNVVKMIEPKNRLLADGKNFRPWLRHIRELTSQFVYDEDFFTKASPNIHHEKIGRTILLKSVDPSLKDSLSTISSCFDIFKHLKTRFWTICRAAQINTFTRLLCVRPDSFSSTSAYSAEVRDIVADLKALNGKLDEDHVLGFLLQLNLPEGDVKKELAQRVEHIMYNDPLHGTPSFDSLVTLLGVVRQQISFSQISSPTAPSNVPTPPHMSFQPASADPQPKPEDEEQDNTSDVSANAVRHNNCHICRQPGHFAIDCPSRKKPPVQRPNQPFHRATYSSYPNQYHSYCPIVVAPNFSPYGNIPQIPQFQFPPNPSSNRQISSQPQYQQPNTAPPASQNPPRTYDSYKPAYPRQRPPSMTAKNVDVGNIEDELAELQMHGDPSADAIGLAPEVITDTGASNHLTGDRLALSDFRILNKPIPLKVATDGCRDCVTGMGTLVFPGRNGTTVSVKGVMYCEQARSTLISPSALRRAKLTISYDSASDAFLFKSPEGDVLLESSLDQSRRSWTLPQPLRSDGVSFPISFPTTLFSSPNVSSKCSDNMPSHESAMPISLPPSSEMTSPIFSFPVNKPDFDWHASDLTKDEIELLFWHRLFGHCGLRRIRKMIKLKLGIGLPSKIPTGDIKCPVCMIAKGTRKNNLLPTYRPVAPLDIIAADLMGPFEIPTFGGGKYVLAIRDIATSYSEVKILRTKGEACKLLMNQILRFETATGKKVRCLRSDNGGEFESKVLADFLKEKGIKAERSLPYHHYQNGAIERYNRTVSDMSRAALTDSTLPRSFWGFAFLWANYTLNRVPNKVSGNKTPFESLFGYTPVVDHLRVFGSKAFVLTPPEKRRRLDDRATAAHVVGYVDDSKGWMLWVPSTNSIINSAWVQFPDDPLKLTTGTKVPSPNLDPSLSSSSSIDPCLARAIKVLRFVMAVEPSLGDFCDEEMVQQQESLQDNLDVQTKTPPTSTPKTYKDILKHPEKAAWLSAIQEELQNLFRHQIWTIELVPNGKRVMGARWVFVEKRSSDGKLIKLKARYVAKGYAQIAGVEFQDTFAPTATFVSLRLLLTVAAKCDWPVYSFDFVAAYLHSPIDEEVWVRPPEGLDVPKGYACKLMKALYGTKQAARCWWKHLQGKLLQLGYKPSQFDNSLYILQHPDQKGAIWVHVDDGVVSGSNNAILRKLENELRDCLEIKWTAGIETIVGVEVTRTANGFLLRQKKLVDKVLQDHWDHISVARTPLPSGYTATTGNETDGDKSTSTQYLSIIGSMSYLAVGTRPDLAYAVNYLARFSACPTPNHWKALRHVVNYIANTKDRFLTIHPTDSPNPLKCYSDAGWGGEFQRSSYGIFLTFYNVPILWIARRLHTVAASTCHAEYMALGMATRQLLWVRELIKDILGFEFTGQLICDNEAAIKVGKDDSSNKRTRHTDREFYITNQALFEKKATLIWTSTDNQLADILTKALTPDKHGLMATCGQHKNKVVETSTLYAPMDLNAVQAFQQQQGKYIHPNQRNSPTQSSQGPAPQRQPQLSVEKASFYRGQPPPSEPLKQKYGAWCFVCKSDQHWYNNCDQYWDFVCNGVYEPPPKTFRDANSTYKPTLVSTSQQSQLRQLDIPEGSDGKFLLNSGASTHGTIKIPTINGLIEVNNVYYCPGVDGVILSLEMCKDVMNKVTSIPFDSYLWHRRLGHVSDVVVQKYLKSPLDLLVTDIAGPFPEDIAGHKYVLTMRDHSSTYIWIGIIETRADAPAKILEWIHHLKNTLEKMPKCLRSDNAPEFTGTLKKAHNNIGVEFAPVPPYSTEQNRKAERVNRTIGDMARTMLHESKLPVALWGYVYQTASYIHNRIPNTKVDTAPLTKLYGVQVNPDKL</sequence>
<evidence type="ECO:0000313" key="2">
    <source>
        <dbReference type="Proteomes" id="UP001060170"/>
    </source>
</evidence>
<gene>
    <name evidence="1" type="ORF">MJO28_004039</name>
</gene>
<name>A0ACC0EMU2_9BASI</name>
<organism evidence="1 2">
    <name type="scientific">Puccinia striiformis f. sp. tritici</name>
    <dbReference type="NCBI Taxonomy" id="168172"/>
    <lineage>
        <taxon>Eukaryota</taxon>
        <taxon>Fungi</taxon>
        <taxon>Dikarya</taxon>
        <taxon>Basidiomycota</taxon>
        <taxon>Pucciniomycotina</taxon>
        <taxon>Pucciniomycetes</taxon>
        <taxon>Pucciniales</taxon>
        <taxon>Pucciniaceae</taxon>
        <taxon>Puccinia</taxon>
    </lineage>
</organism>
<reference evidence="1 2" key="3">
    <citation type="journal article" date="2022" name="Microbiol. Spectr.">
        <title>Folding features and dynamics of 3D genome architecture in plant fungal pathogens.</title>
        <authorList>
            <person name="Xia C."/>
        </authorList>
    </citation>
    <scope>NUCLEOTIDE SEQUENCE [LARGE SCALE GENOMIC DNA]</scope>
    <source>
        <strain evidence="1 2">93-210</strain>
    </source>
</reference>
<reference evidence="2" key="2">
    <citation type="journal article" date="2018" name="Mol. Plant Microbe Interact.">
        <title>Genome sequence resources for the wheat stripe rust pathogen (Puccinia striiformis f. sp. tritici) and the barley stripe rust pathogen (Puccinia striiformis f. sp. hordei).</title>
        <authorList>
            <person name="Xia C."/>
            <person name="Wang M."/>
            <person name="Yin C."/>
            <person name="Cornejo O.E."/>
            <person name="Hulbert S.H."/>
            <person name="Chen X."/>
        </authorList>
    </citation>
    <scope>NUCLEOTIDE SEQUENCE [LARGE SCALE GENOMIC DNA]</scope>
    <source>
        <strain evidence="2">93-210</strain>
    </source>
</reference>